<protein>
    <submittedName>
        <fullName evidence="2">Uncharacterized protein</fullName>
    </submittedName>
</protein>
<reference evidence="2 3" key="1">
    <citation type="submission" date="2019-09" db="EMBL/GenBank/DDBJ databases">
        <title>NBRP : Genome information of microbial organism related human and environment.</title>
        <authorList>
            <person name="Hattori M."/>
            <person name="Oshima K."/>
            <person name="Inaba H."/>
            <person name="Suda W."/>
            <person name="Sakamoto M."/>
            <person name="Iino T."/>
            <person name="Kitahara M."/>
            <person name="Oshida Y."/>
            <person name="Iida T."/>
            <person name="Kudo T."/>
            <person name="Itoh T."/>
            <person name="Ohkuma M."/>
        </authorList>
    </citation>
    <scope>NUCLEOTIDE SEQUENCE [LARGE SCALE GENOMIC DNA]</scope>
    <source>
        <strain evidence="2 3">Q-1</strain>
    </source>
</reference>
<proteinExistence type="predicted"/>
<dbReference type="RefSeq" id="WP_150007035.1">
    <property type="nucleotide sequence ID" value="NZ_BKCN01000007.1"/>
</dbReference>
<comment type="caution">
    <text evidence="2">The sequence shown here is derived from an EMBL/GenBank/DDBJ whole genome shotgun (WGS) entry which is preliminary data.</text>
</comment>
<sequence>MSISFILQALLVFLWTLAIVFFVLHRGRAYLMYFQQEEYDGSRFRHWLKDRHGRDRLTSLAAILAGGLSFGAAYGLSCSIRRH</sequence>
<keyword evidence="1" id="KW-1133">Transmembrane helix</keyword>
<feature type="transmembrane region" description="Helical" evidence="1">
    <location>
        <begin position="57"/>
        <end position="76"/>
    </location>
</feature>
<keyword evidence="1" id="KW-0472">Membrane</keyword>
<dbReference type="Proteomes" id="UP000324996">
    <property type="component" value="Unassembled WGS sequence"/>
</dbReference>
<evidence type="ECO:0000256" key="1">
    <source>
        <dbReference type="SAM" id="Phobius"/>
    </source>
</evidence>
<feature type="transmembrane region" description="Helical" evidence="1">
    <location>
        <begin position="6"/>
        <end position="24"/>
    </location>
</feature>
<gene>
    <name evidence="2" type="ORF">JCM17846_17380</name>
</gene>
<dbReference type="EMBL" id="BKCN01000007">
    <property type="protein sequence ID" value="GER04056.1"/>
    <property type="molecule type" value="Genomic_DNA"/>
</dbReference>
<evidence type="ECO:0000313" key="3">
    <source>
        <dbReference type="Proteomes" id="UP000324996"/>
    </source>
</evidence>
<accession>A0A5A7NAS4</accession>
<evidence type="ECO:0000313" key="2">
    <source>
        <dbReference type="EMBL" id="GER04056.1"/>
    </source>
</evidence>
<keyword evidence="1" id="KW-0812">Transmembrane</keyword>
<keyword evidence="3" id="KW-1185">Reference proteome</keyword>
<dbReference type="AlphaFoldDB" id="A0A5A7NAS4"/>
<organism evidence="2 3">
    <name type="scientific">Iodidimonas nitroreducens</name>
    <dbReference type="NCBI Taxonomy" id="1236968"/>
    <lineage>
        <taxon>Bacteria</taxon>
        <taxon>Pseudomonadati</taxon>
        <taxon>Pseudomonadota</taxon>
        <taxon>Alphaproteobacteria</taxon>
        <taxon>Iodidimonadales</taxon>
        <taxon>Iodidimonadaceae</taxon>
        <taxon>Iodidimonas</taxon>
    </lineage>
</organism>
<name>A0A5A7NAS4_9PROT</name>